<keyword evidence="2 5" id="KW-0645">Protease</keyword>
<dbReference type="PRINTS" id="PR00723">
    <property type="entry name" value="SUBTILISIN"/>
</dbReference>
<feature type="region of interest" description="Disordered" evidence="7">
    <location>
        <begin position="339"/>
        <end position="381"/>
    </location>
</feature>
<comment type="similarity">
    <text evidence="1 5">Belongs to the peptidase S8 family.</text>
</comment>
<evidence type="ECO:0000313" key="10">
    <source>
        <dbReference type="Proteomes" id="UP000799438"/>
    </source>
</evidence>
<dbReference type="Proteomes" id="UP000799438">
    <property type="component" value="Unassembled WGS sequence"/>
</dbReference>
<dbReference type="EMBL" id="ML995550">
    <property type="protein sequence ID" value="KAF2135822.1"/>
    <property type="molecule type" value="Genomic_DNA"/>
</dbReference>
<feature type="region of interest" description="Disordered" evidence="7">
    <location>
        <begin position="275"/>
        <end position="294"/>
    </location>
</feature>
<evidence type="ECO:0000256" key="1">
    <source>
        <dbReference type="ARBA" id="ARBA00011073"/>
    </source>
</evidence>
<evidence type="ECO:0000256" key="7">
    <source>
        <dbReference type="SAM" id="MobiDB-lite"/>
    </source>
</evidence>
<evidence type="ECO:0000256" key="6">
    <source>
        <dbReference type="SAM" id="Coils"/>
    </source>
</evidence>
<evidence type="ECO:0000256" key="5">
    <source>
        <dbReference type="PROSITE-ProRule" id="PRU01240"/>
    </source>
</evidence>
<keyword evidence="6" id="KW-0175">Coiled coil</keyword>
<dbReference type="Pfam" id="PF00082">
    <property type="entry name" value="Peptidase_S8"/>
    <property type="match status" value="1"/>
</dbReference>
<dbReference type="SUPFAM" id="SSF52743">
    <property type="entry name" value="Subtilisin-like"/>
    <property type="match status" value="1"/>
</dbReference>
<evidence type="ECO:0000256" key="4">
    <source>
        <dbReference type="ARBA" id="ARBA00022825"/>
    </source>
</evidence>
<dbReference type="InterPro" id="IPR036852">
    <property type="entry name" value="Peptidase_S8/S53_dom_sf"/>
</dbReference>
<dbReference type="Gene3D" id="3.40.50.200">
    <property type="entry name" value="Peptidase S8/S53 domain"/>
    <property type="match status" value="1"/>
</dbReference>
<feature type="compositionally biased region" description="Basic and acidic residues" evidence="7">
    <location>
        <begin position="371"/>
        <end position="380"/>
    </location>
</feature>
<dbReference type="GO" id="GO:0006508">
    <property type="term" value="P:proteolysis"/>
    <property type="evidence" value="ECO:0007669"/>
    <property type="project" value="UniProtKB-KW"/>
</dbReference>
<dbReference type="SMART" id="SM00248">
    <property type="entry name" value="ANK"/>
    <property type="match status" value="4"/>
</dbReference>
<keyword evidence="10" id="KW-1185">Reference proteome</keyword>
<evidence type="ECO:0000313" key="9">
    <source>
        <dbReference type="EMBL" id="KAF2135822.1"/>
    </source>
</evidence>
<evidence type="ECO:0000259" key="8">
    <source>
        <dbReference type="Pfam" id="PF00082"/>
    </source>
</evidence>
<name>A0A6A6AUW7_9PEZI</name>
<dbReference type="InterPro" id="IPR002110">
    <property type="entry name" value="Ankyrin_rpt"/>
</dbReference>
<gene>
    <name evidence="9" type="ORF">K452DRAFT_280980</name>
</gene>
<keyword evidence="4 5" id="KW-0720">Serine protease</keyword>
<feature type="active site" description="Charge relay system" evidence="5">
    <location>
        <position position="715"/>
    </location>
</feature>
<dbReference type="InterPro" id="IPR000209">
    <property type="entry name" value="Peptidase_S8/S53_dom"/>
</dbReference>
<dbReference type="InterPro" id="IPR051048">
    <property type="entry name" value="Peptidase_S8/S53_subtilisin"/>
</dbReference>
<dbReference type="GeneID" id="54296973"/>
<reference evidence="9" key="1">
    <citation type="journal article" date="2020" name="Stud. Mycol.">
        <title>101 Dothideomycetes genomes: a test case for predicting lifestyles and emergence of pathogens.</title>
        <authorList>
            <person name="Haridas S."/>
            <person name="Albert R."/>
            <person name="Binder M."/>
            <person name="Bloem J."/>
            <person name="Labutti K."/>
            <person name="Salamov A."/>
            <person name="Andreopoulos B."/>
            <person name="Baker S."/>
            <person name="Barry K."/>
            <person name="Bills G."/>
            <person name="Bluhm B."/>
            <person name="Cannon C."/>
            <person name="Castanera R."/>
            <person name="Culley D."/>
            <person name="Daum C."/>
            <person name="Ezra D."/>
            <person name="Gonzalez J."/>
            <person name="Henrissat B."/>
            <person name="Kuo A."/>
            <person name="Liang C."/>
            <person name="Lipzen A."/>
            <person name="Lutzoni F."/>
            <person name="Magnuson J."/>
            <person name="Mondo S."/>
            <person name="Nolan M."/>
            <person name="Ohm R."/>
            <person name="Pangilinan J."/>
            <person name="Park H.-J."/>
            <person name="Ramirez L."/>
            <person name="Alfaro M."/>
            <person name="Sun H."/>
            <person name="Tritt A."/>
            <person name="Yoshinaga Y."/>
            <person name="Zwiers L.-H."/>
            <person name="Turgeon B."/>
            <person name="Goodwin S."/>
            <person name="Spatafora J."/>
            <person name="Crous P."/>
            <person name="Grigoriev I."/>
        </authorList>
    </citation>
    <scope>NUCLEOTIDE SEQUENCE</scope>
    <source>
        <strain evidence="9">CBS 121167</strain>
    </source>
</reference>
<sequence length="1020" mass="114803">MGDIAFKYLPESPFQTGSEHYPQHLPQHASQQQNKHKVLINCTPASSESEGDDDDWEHERTIRDKFKAIISKITSAENEDADRVAKEIRDQFYQYLGRKADGRTILHRLAKDARRDRMEIWVAVIKMVIQELPDLLKSQDEIRKTPLHMALHNGRSRLVLGMCEAIPDNYFDDILLKKDDTGNNCLHAALRGNNVHPAIVLELLRRIDNPDRVLCELNEEGLSPLHIAVEYRRCSPSQLGIVQTIIARCDKTLDINVSSDDPNKLSVYRYHDKTRKESEEDLNAQEKNGWNPVQATPRSLDELVHDSGSFHQRKVSRSDTITLPGPIARSDIMVWSGPVSSSDTLSRSDTGSPDRSSTFSVASSNGSGKRRSGEHQRNEVTEASANAIRDHLKVCFICGRTDPEKILSFLYKPTEVKEIYFSLPGGPNSMVTEDMLEMMSYLEFEDTLRYVHIPLLRVEKTGPAASRRFGNRKTTASCKGRDDYVKIFDWLKSKGVKRIAELRVDDLQEEPLGEEQEESIPSHSDEKIEKALEGIEVLHTFDWKKVDLSSETIWNVAKQAVSVVLYWGGNDAILRGWSESDGFPKFENLKKITVYGENGLETTNRANQNLQKFQDRLCPKQTSSEKDITEYENNLREDQQRENETLDNLEVKCILDEKSWKSTASERLRMAAQEQPKEQHDWLTTMDKFATFIQSFKLDPALQPAARPIRVAVIDDGIDVAEKSLQGKVYGGRSFCQQLGGGLAPHYNSDGGHGTVMASLICRVCPTAKLYVVRLDEYWGPGGKRSITAESAAKAVRAAVDQEVDVISMSWTIEKTDTNKSGLDKLSAAIKEAVKKNIILFCSANDQISDDYSYPGMCTPHLFKIGAATEYRKKTDSMGNIDVNFIMPGQNVLRGRPGQVPMEKCNLLSGSSVATALASGLAALILYSVQLAAQHTALVNSSRPENWVTLDDFNNLKSHENMLAAFNQIPKDSSSEGKFLLVNRMFRVEETALRRPEEEKLMFIQELARRLTFPSTLSLV</sequence>
<feature type="domain" description="Peptidase S8/S53" evidence="8">
    <location>
        <begin position="709"/>
        <end position="927"/>
    </location>
</feature>
<evidence type="ECO:0000256" key="2">
    <source>
        <dbReference type="ARBA" id="ARBA00022670"/>
    </source>
</evidence>
<dbReference type="AlphaFoldDB" id="A0A6A6AUW7"/>
<feature type="active site" description="Charge relay system" evidence="5">
    <location>
        <position position="912"/>
    </location>
</feature>
<dbReference type="OrthoDB" id="206201at2759"/>
<protein>
    <recommendedName>
        <fullName evidence="8">Peptidase S8/S53 domain-containing protein</fullName>
    </recommendedName>
</protein>
<keyword evidence="3 5" id="KW-0378">Hydrolase</keyword>
<feature type="compositionally biased region" description="Polar residues" evidence="7">
    <location>
        <begin position="285"/>
        <end position="294"/>
    </location>
</feature>
<dbReference type="PANTHER" id="PTHR43399:SF4">
    <property type="entry name" value="CELL WALL-ASSOCIATED PROTEASE"/>
    <property type="match status" value="1"/>
</dbReference>
<feature type="compositionally biased region" description="Polar residues" evidence="7">
    <location>
        <begin position="339"/>
        <end position="367"/>
    </location>
</feature>
<dbReference type="RefSeq" id="XP_033391540.1">
    <property type="nucleotide sequence ID" value="XM_033539477.1"/>
</dbReference>
<feature type="coiled-coil region" evidence="6">
    <location>
        <begin position="621"/>
        <end position="652"/>
    </location>
</feature>
<accession>A0A6A6AUW7</accession>
<evidence type="ECO:0000256" key="3">
    <source>
        <dbReference type="ARBA" id="ARBA00022801"/>
    </source>
</evidence>
<dbReference type="InterPro" id="IPR036770">
    <property type="entry name" value="Ankyrin_rpt-contain_sf"/>
</dbReference>
<feature type="active site" description="Charge relay system" evidence="5">
    <location>
        <position position="753"/>
    </location>
</feature>
<dbReference type="PROSITE" id="PS51892">
    <property type="entry name" value="SUBTILASE"/>
    <property type="match status" value="1"/>
</dbReference>
<dbReference type="InterPro" id="IPR015500">
    <property type="entry name" value="Peptidase_S8_subtilisin-rel"/>
</dbReference>
<dbReference type="PANTHER" id="PTHR43399">
    <property type="entry name" value="SUBTILISIN-RELATED"/>
    <property type="match status" value="1"/>
</dbReference>
<proteinExistence type="inferred from homology"/>
<organism evidence="9 10">
    <name type="scientific">Aplosporella prunicola CBS 121167</name>
    <dbReference type="NCBI Taxonomy" id="1176127"/>
    <lineage>
        <taxon>Eukaryota</taxon>
        <taxon>Fungi</taxon>
        <taxon>Dikarya</taxon>
        <taxon>Ascomycota</taxon>
        <taxon>Pezizomycotina</taxon>
        <taxon>Dothideomycetes</taxon>
        <taxon>Dothideomycetes incertae sedis</taxon>
        <taxon>Botryosphaeriales</taxon>
        <taxon>Aplosporellaceae</taxon>
        <taxon>Aplosporella</taxon>
    </lineage>
</organism>
<feature type="region of interest" description="Disordered" evidence="7">
    <location>
        <begin position="13"/>
        <end position="36"/>
    </location>
</feature>
<dbReference type="Gene3D" id="1.25.40.20">
    <property type="entry name" value="Ankyrin repeat-containing domain"/>
    <property type="match status" value="1"/>
</dbReference>
<dbReference type="CDD" id="cd07491">
    <property type="entry name" value="Peptidases_S8_7"/>
    <property type="match status" value="1"/>
</dbReference>
<dbReference type="SUPFAM" id="SSF48403">
    <property type="entry name" value="Ankyrin repeat"/>
    <property type="match status" value="1"/>
</dbReference>
<dbReference type="GO" id="GO:0004252">
    <property type="term" value="F:serine-type endopeptidase activity"/>
    <property type="evidence" value="ECO:0007669"/>
    <property type="project" value="UniProtKB-UniRule"/>
</dbReference>